<feature type="transmembrane region" description="Helical" evidence="2">
    <location>
        <begin position="26"/>
        <end position="49"/>
    </location>
</feature>
<evidence type="ECO:0000313" key="3">
    <source>
        <dbReference type="EMBL" id="HHH13518.1"/>
    </source>
</evidence>
<sequence>MVQLARFLRVVRPDARGRLRVTGRTIYILPTRYGVVFGLLLATLLIASINYANNPAFLLTFLLAGIFFQAIFHTWRNLKGLELRCLGAAPVFAGDRARIRLKLRAADGGRHPGLRLAFDGETPVAADLSTDGEAEVTLGLRTRRRGRQPVGRLRLESRYPLGLLRAWCYLEPGHSLLVWPRPLKERLETGAPAWEGSQQGDRGVGADDFAGHRNYHPGDPPSRLHWKALAAEKGLLVKAFGGDRVNRLWLEFDALAPHDTETRLGLLAGAVERLSREAVHFGLRLPRREIPPASGEVQRRRCLDALALFDATDAGEVP</sequence>
<name>A0A7C5MVD3_9GAMM</name>
<dbReference type="PANTHER" id="PTHR34351:SF1">
    <property type="entry name" value="SLR1927 PROTEIN"/>
    <property type="match status" value="1"/>
</dbReference>
<keyword evidence="2" id="KW-1133">Transmembrane helix</keyword>
<accession>A0A7C5MVD3</accession>
<dbReference type="AlphaFoldDB" id="A0A7C5MVD3"/>
<protein>
    <submittedName>
        <fullName evidence="3">DUF58 domain-containing protein</fullName>
    </submittedName>
</protein>
<feature type="region of interest" description="Disordered" evidence="1">
    <location>
        <begin position="191"/>
        <end position="217"/>
    </location>
</feature>
<gene>
    <name evidence="3" type="ORF">ENJ98_04715</name>
</gene>
<evidence type="ECO:0000256" key="1">
    <source>
        <dbReference type="SAM" id="MobiDB-lite"/>
    </source>
</evidence>
<keyword evidence="2" id="KW-0472">Membrane</keyword>
<keyword evidence="2" id="KW-0812">Transmembrane</keyword>
<dbReference type="PANTHER" id="PTHR34351">
    <property type="entry name" value="SLR1927 PROTEIN-RELATED"/>
    <property type="match status" value="1"/>
</dbReference>
<dbReference type="EMBL" id="DROM01000283">
    <property type="protein sequence ID" value="HHH13518.1"/>
    <property type="molecule type" value="Genomic_DNA"/>
</dbReference>
<comment type="caution">
    <text evidence="3">The sequence shown here is derived from an EMBL/GenBank/DDBJ whole genome shotgun (WGS) entry which is preliminary data.</text>
</comment>
<evidence type="ECO:0000256" key="2">
    <source>
        <dbReference type="SAM" id="Phobius"/>
    </source>
</evidence>
<dbReference type="Proteomes" id="UP000886100">
    <property type="component" value="Unassembled WGS sequence"/>
</dbReference>
<proteinExistence type="predicted"/>
<organism evidence="3">
    <name type="scientific">Thiolapillus brandeum</name>
    <dbReference type="NCBI Taxonomy" id="1076588"/>
    <lineage>
        <taxon>Bacteria</taxon>
        <taxon>Pseudomonadati</taxon>
        <taxon>Pseudomonadota</taxon>
        <taxon>Gammaproteobacteria</taxon>
        <taxon>Chromatiales</taxon>
        <taxon>Sedimenticolaceae</taxon>
        <taxon>Thiolapillus</taxon>
    </lineage>
</organism>
<reference evidence="3" key="1">
    <citation type="journal article" date="2020" name="mSystems">
        <title>Genome- and Community-Level Interaction Insights into Carbon Utilization and Element Cycling Functions of Hydrothermarchaeota in Hydrothermal Sediment.</title>
        <authorList>
            <person name="Zhou Z."/>
            <person name="Liu Y."/>
            <person name="Xu W."/>
            <person name="Pan J."/>
            <person name="Luo Z.H."/>
            <person name="Li M."/>
        </authorList>
    </citation>
    <scope>NUCLEOTIDE SEQUENCE [LARGE SCALE GENOMIC DNA]</scope>
    <source>
        <strain evidence="3">HyVt-535</strain>
    </source>
</reference>
<feature type="transmembrane region" description="Helical" evidence="2">
    <location>
        <begin position="55"/>
        <end position="75"/>
    </location>
</feature>